<name>A0A443IKB1_9RHOB</name>
<evidence type="ECO:0000256" key="16">
    <source>
        <dbReference type="SAM" id="SignalP"/>
    </source>
</evidence>
<dbReference type="NCBIfam" id="TIGR01783">
    <property type="entry name" value="TonB-siderophor"/>
    <property type="match status" value="1"/>
</dbReference>
<evidence type="ECO:0000313" key="20">
    <source>
        <dbReference type="Proteomes" id="UP000285710"/>
    </source>
</evidence>
<dbReference type="GO" id="GO:0038023">
    <property type="term" value="F:signaling receptor activity"/>
    <property type="evidence" value="ECO:0007669"/>
    <property type="project" value="InterPro"/>
</dbReference>
<keyword evidence="4 14" id="KW-1134">Transmembrane beta strand</keyword>
<keyword evidence="3 14" id="KW-0813">Transport</keyword>
<evidence type="ECO:0000256" key="8">
    <source>
        <dbReference type="ARBA" id="ARBA00023004"/>
    </source>
</evidence>
<keyword evidence="5" id="KW-0410">Iron transport</keyword>
<organism evidence="19 20">
    <name type="scientific">Paenirhodobacter populi</name>
    <dbReference type="NCBI Taxonomy" id="2306993"/>
    <lineage>
        <taxon>Bacteria</taxon>
        <taxon>Pseudomonadati</taxon>
        <taxon>Pseudomonadota</taxon>
        <taxon>Alphaproteobacteria</taxon>
        <taxon>Rhodobacterales</taxon>
        <taxon>Rhodobacter group</taxon>
        <taxon>Paenirhodobacter</taxon>
    </lineage>
</organism>
<keyword evidence="13 14" id="KW-0998">Cell outer membrane</keyword>
<evidence type="ECO:0000256" key="15">
    <source>
        <dbReference type="RuleBase" id="RU003357"/>
    </source>
</evidence>
<dbReference type="GO" id="GO:0015344">
    <property type="term" value="F:siderophore uptake transmembrane transporter activity"/>
    <property type="evidence" value="ECO:0007669"/>
    <property type="project" value="TreeGrafter"/>
</dbReference>
<dbReference type="PROSITE" id="PS52016">
    <property type="entry name" value="TONB_DEPENDENT_REC_3"/>
    <property type="match status" value="1"/>
</dbReference>
<evidence type="ECO:0000256" key="5">
    <source>
        <dbReference type="ARBA" id="ARBA00022496"/>
    </source>
</evidence>
<dbReference type="InterPro" id="IPR010105">
    <property type="entry name" value="TonB_sidphr_rcpt"/>
</dbReference>
<feature type="signal peptide" evidence="16">
    <location>
        <begin position="1"/>
        <end position="24"/>
    </location>
</feature>
<dbReference type="GO" id="GO:0009279">
    <property type="term" value="C:cell outer membrane"/>
    <property type="evidence" value="ECO:0007669"/>
    <property type="project" value="UniProtKB-SubCell"/>
</dbReference>
<evidence type="ECO:0000256" key="14">
    <source>
        <dbReference type="PROSITE-ProRule" id="PRU01360"/>
    </source>
</evidence>
<keyword evidence="11 14" id="KW-0472">Membrane</keyword>
<evidence type="ECO:0000256" key="4">
    <source>
        <dbReference type="ARBA" id="ARBA00022452"/>
    </source>
</evidence>
<evidence type="ECO:0000256" key="13">
    <source>
        <dbReference type="ARBA" id="ARBA00023237"/>
    </source>
</evidence>
<dbReference type="Proteomes" id="UP000285710">
    <property type="component" value="Unassembled WGS sequence"/>
</dbReference>
<reference evidence="19 20" key="1">
    <citation type="submission" date="2019-01" db="EMBL/GenBank/DDBJ databases">
        <title>Sinorhodobacter populi sp. nov. isolated from the symptomatic bark tissue of Populus euramericana canker.</title>
        <authorList>
            <person name="Xu G."/>
        </authorList>
    </citation>
    <scope>NUCLEOTIDE SEQUENCE [LARGE SCALE GENOMIC DNA]</scope>
    <source>
        <strain evidence="19 20">2D-5</strain>
    </source>
</reference>
<evidence type="ECO:0000256" key="10">
    <source>
        <dbReference type="ARBA" id="ARBA00023077"/>
    </source>
</evidence>
<keyword evidence="20" id="KW-1185">Reference proteome</keyword>
<dbReference type="Pfam" id="PF07715">
    <property type="entry name" value="Plug"/>
    <property type="match status" value="1"/>
</dbReference>
<evidence type="ECO:0000313" key="19">
    <source>
        <dbReference type="EMBL" id="RWR05402.1"/>
    </source>
</evidence>
<comment type="caution">
    <text evidence="19">The sequence shown here is derived from an EMBL/GenBank/DDBJ whole genome shotgun (WGS) entry which is preliminary data.</text>
</comment>
<sequence length="712" mass="77225">MTRTRLSLLALLSCQTALSGIAMAQDTTELGTIVVEGAGSATGPVDNADPLTLTGAKSATPVTEVPQSVSVISAAALKAGNVSKLDGALDYTAGVVGQPYGYDSDTNWIMIRGFAATATGSFQDGLPNYAYAFGGFYVDPLLVERIEVLKGASSVLYGGSNPGGLVNYVSKAPTGETSTEVETGADDSGRFWISFDQNGKLSANTDYRLLGKLERVDGHGAFDDGVHGVLSGSLRHRLEGGAELTFGLDYMKVDEKHVGAAWLPYEGTVTRAPFGYIDRDFNSGEPDHDRYERDQVALRATWQQDLGGWHFTNNSRIAWSRVEEDSVYAYGYSGYALSPVDEDGTMARLVFDHSTDTTTVLNDARLETSVDAFGAEHRLMIGLDLKYFRLDQMQASATGTPLTFVDPVYGAAQPDAVPYIDQVLTQRQAGLYLQDQIRWGNGWIATGNLRYDWVKTETGTNRATGAEGGKRTDGEASWRIGLARTLANGVTPYVSASTYFNPQVVNDANGSAISPETGRQIEAGVKWSPNDRFLLTAAAFDLRRENISQSAYDWDAGGYVYQQLGEVRSRGIEFEAQGDLGNGLVLNAELTKMEIEVRDDVDTTIIGKTPYSLPEETAALKLAWTPEAAPDWTFTGGVRYVGSSWADNANTLKVPGRTLYDLGVSHRFSGGWQANLVVTNLFDKTYVASCQTAYWCYYGEERTASLSLSKRF</sequence>
<dbReference type="Gene3D" id="2.40.170.20">
    <property type="entry name" value="TonB-dependent receptor, beta-barrel domain"/>
    <property type="match status" value="1"/>
</dbReference>
<reference evidence="19 20" key="2">
    <citation type="submission" date="2019-01" db="EMBL/GenBank/DDBJ databases">
        <authorList>
            <person name="Li Y."/>
        </authorList>
    </citation>
    <scope>NUCLEOTIDE SEQUENCE [LARGE SCALE GENOMIC DNA]</scope>
    <source>
        <strain evidence="19 20">2D-5</strain>
    </source>
</reference>
<dbReference type="RefSeq" id="WP_128270923.1">
    <property type="nucleotide sequence ID" value="NZ_SAUW01000037.1"/>
</dbReference>
<dbReference type="InterPro" id="IPR012910">
    <property type="entry name" value="Plug_dom"/>
</dbReference>
<keyword evidence="9" id="KW-0406">Ion transport</keyword>
<evidence type="ECO:0000256" key="12">
    <source>
        <dbReference type="ARBA" id="ARBA00023170"/>
    </source>
</evidence>
<keyword evidence="8" id="KW-0408">Iron</keyword>
<evidence type="ECO:0000259" key="17">
    <source>
        <dbReference type="Pfam" id="PF00593"/>
    </source>
</evidence>
<keyword evidence="12 19" id="KW-0675">Receptor</keyword>
<dbReference type="PANTHER" id="PTHR32552:SF68">
    <property type="entry name" value="FERRICHROME OUTER MEMBRANE TRANSPORTER_PHAGE RECEPTOR"/>
    <property type="match status" value="1"/>
</dbReference>
<proteinExistence type="inferred from homology"/>
<feature type="domain" description="TonB-dependent receptor-like beta-barrel" evidence="17">
    <location>
        <begin position="263"/>
        <end position="681"/>
    </location>
</feature>
<feature type="chain" id="PRO_5019188250" evidence="16">
    <location>
        <begin position="25"/>
        <end position="712"/>
    </location>
</feature>
<dbReference type="InterPro" id="IPR037066">
    <property type="entry name" value="Plug_dom_sf"/>
</dbReference>
<dbReference type="AlphaFoldDB" id="A0A443IKB1"/>
<dbReference type="SUPFAM" id="SSF56935">
    <property type="entry name" value="Porins"/>
    <property type="match status" value="1"/>
</dbReference>
<evidence type="ECO:0000256" key="1">
    <source>
        <dbReference type="ARBA" id="ARBA00004571"/>
    </source>
</evidence>
<evidence type="ECO:0000256" key="11">
    <source>
        <dbReference type="ARBA" id="ARBA00023136"/>
    </source>
</evidence>
<dbReference type="InterPro" id="IPR039426">
    <property type="entry name" value="TonB-dep_rcpt-like"/>
</dbReference>
<keyword evidence="7 16" id="KW-0732">Signal</keyword>
<dbReference type="Gene3D" id="2.170.130.10">
    <property type="entry name" value="TonB-dependent receptor, plug domain"/>
    <property type="match status" value="1"/>
</dbReference>
<evidence type="ECO:0000256" key="9">
    <source>
        <dbReference type="ARBA" id="ARBA00023065"/>
    </source>
</evidence>
<feature type="domain" description="TonB-dependent receptor plug" evidence="18">
    <location>
        <begin position="62"/>
        <end position="164"/>
    </location>
</feature>
<evidence type="ECO:0000256" key="7">
    <source>
        <dbReference type="ARBA" id="ARBA00022729"/>
    </source>
</evidence>
<comment type="similarity">
    <text evidence="2 14 15">Belongs to the TonB-dependent receptor family.</text>
</comment>
<dbReference type="InterPro" id="IPR036942">
    <property type="entry name" value="Beta-barrel_TonB_sf"/>
</dbReference>
<keyword evidence="10 15" id="KW-0798">TonB box</keyword>
<evidence type="ECO:0000256" key="6">
    <source>
        <dbReference type="ARBA" id="ARBA00022692"/>
    </source>
</evidence>
<keyword evidence="6 14" id="KW-0812">Transmembrane</keyword>
<gene>
    <name evidence="19" type="ORF">D2T33_19905</name>
</gene>
<dbReference type="EMBL" id="SAUW01000037">
    <property type="protein sequence ID" value="RWR05402.1"/>
    <property type="molecule type" value="Genomic_DNA"/>
</dbReference>
<accession>A0A443IKB1</accession>
<dbReference type="Pfam" id="PF00593">
    <property type="entry name" value="TonB_dep_Rec_b-barrel"/>
    <property type="match status" value="1"/>
</dbReference>
<dbReference type="CDD" id="cd01347">
    <property type="entry name" value="ligand_gated_channel"/>
    <property type="match status" value="1"/>
</dbReference>
<dbReference type="PANTHER" id="PTHR32552">
    <property type="entry name" value="FERRICHROME IRON RECEPTOR-RELATED"/>
    <property type="match status" value="1"/>
</dbReference>
<evidence type="ECO:0000256" key="3">
    <source>
        <dbReference type="ARBA" id="ARBA00022448"/>
    </source>
</evidence>
<evidence type="ECO:0000256" key="2">
    <source>
        <dbReference type="ARBA" id="ARBA00009810"/>
    </source>
</evidence>
<evidence type="ECO:0000259" key="18">
    <source>
        <dbReference type="Pfam" id="PF07715"/>
    </source>
</evidence>
<comment type="subcellular location">
    <subcellularLocation>
        <location evidence="1 14">Cell outer membrane</location>
        <topology evidence="1 14">Multi-pass membrane protein</topology>
    </subcellularLocation>
</comment>
<dbReference type="InterPro" id="IPR000531">
    <property type="entry name" value="Beta-barrel_TonB"/>
</dbReference>
<protein>
    <submittedName>
        <fullName evidence="19">TonB-dependent siderophore receptor</fullName>
    </submittedName>
</protein>
<dbReference type="GO" id="GO:0015891">
    <property type="term" value="P:siderophore transport"/>
    <property type="evidence" value="ECO:0007669"/>
    <property type="project" value="InterPro"/>
</dbReference>